<accession>A0A6J5LRT4</accession>
<organism evidence="1">
    <name type="scientific">uncultured Caudovirales phage</name>
    <dbReference type="NCBI Taxonomy" id="2100421"/>
    <lineage>
        <taxon>Viruses</taxon>
        <taxon>Duplodnaviria</taxon>
        <taxon>Heunggongvirae</taxon>
        <taxon>Uroviricota</taxon>
        <taxon>Caudoviricetes</taxon>
        <taxon>Peduoviridae</taxon>
        <taxon>Maltschvirus</taxon>
        <taxon>Maltschvirus maltsch</taxon>
    </lineage>
</organism>
<gene>
    <name evidence="1" type="ORF">UFOVP268_57</name>
</gene>
<name>A0A6J5LRT4_9CAUD</name>
<reference evidence="1" key="1">
    <citation type="submission" date="2020-04" db="EMBL/GenBank/DDBJ databases">
        <authorList>
            <person name="Chiriac C."/>
            <person name="Salcher M."/>
            <person name="Ghai R."/>
            <person name="Kavagutti S V."/>
        </authorList>
    </citation>
    <scope>NUCLEOTIDE SEQUENCE</scope>
</reference>
<protein>
    <submittedName>
        <fullName evidence="1">Uncharacterized protein</fullName>
    </submittedName>
</protein>
<feature type="non-terminal residue" evidence="1">
    <location>
        <position position="1"/>
    </location>
</feature>
<evidence type="ECO:0000313" key="1">
    <source>
        <dbReference type="EMBL" id="CAB4134419.1"/>
    </source>
</evidence>
<dbReference type="EMBL" id="LR796286">
    <property type="protein sequence ID" value="CAB4134419.1"/>
    <property type="molecule type" value="Genomic_DNA"/>
</dbReference>
<proteinExistence type="predicted"/>
<sequence>QTDGNIVQIVMYWTTAQTLNLQSIQNNFVLNAVQYWAQPTAPYVW</sequence>